<reference evidence="2" key="2">
    <citation type="submission" date="2015-01" db="EMBL/GenBank/DDBJ databases">
        <title>Evolutionary Origins and Diversification of the Mycorrhizal Mutualists.</title>
        <authorList>
            <consortium name="DOE Joint Genome Institute"/>
            <consortium name="Mycorrhizal Genomics Consortium"/>
            <person name="Kohler A."/>
            <person name="Kuo A."/>
            <person name="Nagy L.G."/>
            <person name="Floudas D."/>
            <person name="Copeland A."/>
            <person name="Barry K.W."/>
            <person name="Cichocki N."/>
            <person name="Veneault-Fourrey C."/>
            <person name="LaButti K."/>
            <person name="Lindquist E.A."/>
            <person name="Lipzen A."/>
            <person name="Lundell T."/>
            <person name="Morin E."/>
            <person name="Murat C."/>
            <person name="Riley R."/>
            <person name="Ohm R."/>
            <person name="Sun H."/>
            <person name="Tunlid A."/>
            <person name="Henrissat B."/>
            <person name="Grigoriev I.V."/>
            <person name="Hibbett D.S."/>
            <person name="Martin F."/>
        </authorList>
    </citation>
    <scope>NUCLEOTIDE SEQUENCE [LARGE SCALE GENOMIC DNA]</scope>
    <source>
        <strain evidence="2">h7</strain>
    </source>
</reference>
<gene>
    <name evidence="1" type="ORF">M413DRAFT_261489</name>
</gene>
<evidence type="ECO:0000313" key="1">
    <source>
        <dbReference type="EMBL" id="KIM46727.1"/>
    </source>
</evidence>
<dbReference type="HOGENOM" id="CLU_3087473_0_0_1"/>
<dbReference type="Proteomes" id="UP000053424">
    <property type="component" value="Unassembled WGS sequence"/>
</dbReference>
<organism evidence="1 2">
    <name type="scientific">Hebeloma cylindrosporum</name>
    <dbReference type="NCBI Taxonomy" id="76867"/>
    <lineage>
        <taxon>Eukaryota</taxon>
        <taxon>Fungi</taxon>
        <taxon>Dikarya</taxon>
        <taxon>Basidiomycota</taxon>
        <taxon>Agaricomycotina</taxon>
        <taxon>Agaricomycetes</taxon>
        <taxon>Agaricomycetidae</taxon>
        <taxon>Agaricales</taxon>
        <taxon>Agaricineae</taxon>
        <taxon>Hymenogastraceae</taxon>
        <taxon>Hebeloma</taxon>
    </lineage>
</organism>
<keyword evidence="2" id="KW-1185">Reference proteome</keyword>
<reference evidence="1 2" key="1">
    <citation type="submission" date="2014-04" db="EMBL/GenBank/DDBJ databases">
        <authorList>
            <consortium name="DOE Joint Genome Institute"/>
            <person name="Kuo A."/>
            <person name="Gay G."/>
            <person name="Dore J."/>
            <person name="Kohler A."/>
            <person name="Nagy L.G."/>
            <person name="Floudas D."/>
            <person name="Copeland A."/>
            <person name="Barry K.W."/>
            <person name="Cichocki N."/>
            <person name="Veneault-Fourrey C."/>
            <person name="LaButti K."/>
            <person name="Lindquist E.A."/>
            <person name="Lipzen A."/>
            <person name="Lundell T."/>
            <person name="Morin E."/>
            <person name="Murat C."/>
            <person name="Sun H."/>
            <person name="Tunlid A."/>
            <person name="Henrissat B."/>
            <person name="Grigoriev I.V."/>
            <person name="Hibbett D.S."/>
            <person name="Martin F."/>
            <person name="Nordberg H.P."/>
            <person name="Cantor M.N."/>
            <person name="Hua S.X."/>
        </authorList>
    </citation>
    <scope>NUCLEOTIDE SEQUENCE [LARGE SCALE GENOMIC DNA]</scope>
    <source>
        <strain evidence="2">h7</strain>
    </source>
</reference>
<accession>A0A0C2Z0P6</accession>
<name>A0A0C2Z0P6_HEBCY</name>
<dbReference type="AlphaFoldDB" id="A0A0C2Z0P6"/>
<protein>
    <submittedName>
        <fullName evidence="1">Uncharacterized protein</fullName>
    </submittedName>
</protein>
<evidence type="ECO:0000313" key="2">
    <source>
        <dbReference type="Proteomes" id="UP000053424"/>
    </source>
</evidence>
<sequence length="52" mass="5963">MSVKRQSMRNLADVDVVPRPEIRYCRYALRSSRVAFFPGYCIAMAAPVLDLE</sequence>
<dbReference type="EMBL" id="KN831770">
    <property type="protein sequence ID" value="KIM46727.1"/>
    <property type="molecule type" value="Genomic_DNA"/>
</dbReference>
<proteinExistence type="predicted"/>